<dbReference type="PANTHER" id="PTHR10443">
    <property type="entry name" value="MICROSOMAL DIPEPTIDASE"/>
    <property type="match status" value="1"/>
</dbReference>
<protein>
    <submittedName>
        <fullName evidence="1">Dipeptidase AC</fullName>
    </submittedName>
</protein>
<accession>A0A560MF61</accession>
<dbReference type="OrthoDB" id="9804920at2"/>
<comment type="caution">
    <text evidence="1">The sequence shown here is derived from an EMBL/GenBank/DDBJ whole genome shotgun (WGS) entry which is preliminary data.</text>
</comment>
<dbReference type="GO" id="GO:0006508">
    <property type="term" value="P:proteolysis"/>
    <property type="evidence" value="ECO:0007669"/>
    <property type="project" value="InterPro"/>
</dbReference>
<evidence type="ECO:0000313" key="2">
    <source>
        <dbReference type="Proteomes" id="UP000321304"/>
    </source>
</evidence>
<dbReference type="EMBL" id="VITY01000003">
    <property type="protein sequence ID" value="TWC05321.1"/>
    <property type="molecule type" value="Genomic_DNA"/>
</dbReference>
<dbReference type="AlphaFoldDB" id="A0A560MF61"/>
<dbReference type="InterPro" id="IPR008257">
    <property type="entry name" value="Pept_M19"/>
</dbReference>
<dbReference type="SUPFAM" id="SSF51556">
    <property type="entry name" value="Metallo-dependent hydrolases"/>
    <property type="match status" value="1"/>
</dbReference>
<dbReference type="InterPro" id="IPR032466">
    <property type="entry name" value="Metal_Hydrolase"/>
</dbReference>
<evidence type="ECO:0000313" key="1">
    <source>
        <dbReference type="EMBL" id="TWC05321.1"/>
    </source>
</evidence>
<dbReference type="InterPro" id="IPR000180">
    <property type="entry name" value="Dipep_AS"/>
</dbReference>
<keyword evidence="2" id="KW-1185">Reference proteome</keyword>
<dbReference type="GO" id="GO:0070573">
    <property type="term" value="F:metallodipeptidase activity"/>
    <property type="evidence" value="ECO:0007669"/>
    <property type="project" value="InterPro"/>
</dbReference>
<dbReference type="PROSITE" id="PS00869">
    <property type="entry name" value="RENAL_DIPEPTIDASE_1"/>
    <property type="match status" value="1"/>
</dbReference>
<proteinExistence type="predicted"/>
<dbReference type="PROSITE" id="PS51365">
    <property type="entry name" value="RENAL_DIPEPTIDASE_2"/>
    <property type="match status" value="1"/>
</dbReference>
<dbReference type="PANTHER" id="PTHR10443:SF12">
    <property type="entry name" value="DIPEPTIDASE"/>
    <property type="match status" value="1"/>
</dbReference>
<reference evidence="1 2" key="1">
    <citation type="submission" date="2019-06" db="EMBL/GenBank/DDBJ databases">
        <title>Genomic Encyclopedia of Type Strains, Phase IV (KMG-V): Genome sequencing to study the core and pangenomes of soil and plant-associated prokaryotes.</title>
        <authorList>
            <person name="Whitman W."/>
        </authorList>
    </citation>
    <scope>NUCLEOTIDE SEQUENCE [LARGE SCALE GENOMIC DNA]</scope>
    <source>
        <strain evidence="1 2">BR 10355</strain>
    </source>
</reference>
<dbReference type="Gene3D" id="3.20.20.140">
    <property type="entry name" value="Metal-dependent hydrolases"/>
    <property type="match status" value="1"/>
</dbReference>
<dbReference type="Proteomes" id="UP000321304">
    <property type="component" value="Unassembled WGS sequence"/>
</dbReference>
<dbReference type="CDD" id="cd01301">
    <property type="entry name" value="rDP_like"/>
    <property type="match status" value="1"/>
</dbReference>
<gene>
    <name evidence="1" type="ORF">FBZ93_103335</name>
</gene>
<dbReference type="Pfam" id="PF01244">
    <property type="entry name" value="Peptidase_M19"/>
    <property type="match status" value="1"/>
</dbReference>
<sequence>MGIASLHPSYLAQVGREECTVQDHTKIAIFDGHNDAAQHLTEYREGGRDFLVRSEEGHLDLPRAREGGMVGGLFAMYAKAEHPRQGDFTRTADGYEVRLAEPLDAAYARRTIDAQLSALEAMVARADGKIRRATTVDEIEAARRDAVFSIVLDLEGAEAIDADLDGLARLYARGLRSLGPVWSRPNIFGHGVPFAYPRSPDTGPGLTDAGKALVRACNELGIMVDAAHLNERGFWDLVALSTAPIVVTHACAHAICPATRNLTDRQLDAVKASGGVVGFNFSVSEVRPDGHSDPDAPIEAVANHLGYLVERMGEDHVALGSDFDGAVMPRPLRDASQLQSLIQALRGRGFDEAKLRKIAFDNWMRVFRQSWR</sequence>
<name>A0A560MF61_9BRAD</name>
<organism evidence="1 2">
    <name type="scientific">Bradyrhizobium macuxiense</name>
    <dbReference type="NCBI Taxonomy" id="1755647"/>
    <lineage>
        <taxon>Bacteria</taxon>
        <taxon>Pseudomonadati</taxon>
        <taxon>Pseudomonadota</taxon>
        <taxon>Alphaproteobacteria</taxon>
        <taxon>Hyphomicrobiales</taxon>
        <taxon>Nitrobacteraceae</taxon>
        <taxon>Bradyrhizobium</taxon>
    </lineage>
</organism>
<dbReference type="STRING" id="1755647.AS156_11210"/>